<keyword evidence="5 9" id="KW-0808">Transferase</keyword>
<evidence type="ECO:0000256" key="7">
    <source>
        <dbReference type="PIRNR" id="PIRNR036427"/>
    </source>
</evidence>
<dbReference type="InterPro" id="IPR000878">
    <property type="entry name" value="4pyrrol_Mease"/>
</dbReference>
<dbReference type="Pfam" id="PF00590">
    <property type="entry name" value="TP_methylase"/>
    <property type="match status" value="1"/>
</dbReference>
<sequence>MLAKLYGVGVGPGKTEFLTLKAVKTLQQVDYILTPTAGENKNSTALLVVKEIITEQQQIKLLNFKMSKSVHIQQQVRKKAAAEIYHLLSQGKSCAFITIGDPLFYSTFNYLVELIKSRDPELLVETIPGITAISACTAANNLPLAAGKENTAILSKVKNKKQLSAVFKLFETVVILKLSQNFKQTYQFLSQAEFNYQLLLGSRVGLAEEFFSQNLSEIAAGEIQYLSLLIIKKIS</sequence>
<evidence type="ECO:0000256" key="6">
    <source>
        <dbReference type="ARBA" id="ARBA00022691"/>
    </source>
</evidence>
<keyword evidence="10" id="KW-1185">Reference proteome</keyword>
<evidence type="ECO:0000256" key="5">
    <source>
        <dbReference type="ARBA" id="ARBA00022679"/>
    </source>
</evidence>
<evidence type="ECO:0000256" key="3">
    <source>
        <dbReference type="ARBA" id="ARBA00022573"/>
    </source>
</evidence>
<accession>A0A1I4K4T8</accession>
<dbReference type="NCBIfam" id="TIGR01467">
    <property type="entry name" value="cobI_cbiL"/>
    <property type="match status" value="1"/>
</dbReference>
<evidence type="ECO:0000313" key="10">
    <source>
        <dbReference type="Proteomes" id="UP000199006"/>
    </source>
</evidence>
<dbReference type="RefSeq" id="WP_177181412.1">
    <property type="nucleotide sequence ID" value="NZ_FOTI01000028.1"/>
</dbReference>
<gene>
    <name evidence="9" type="ORF">SAMN02983006_01905</name>
</gene>
<dbReference type="GO" id="GO:0030788">
    <property type="term" value="F:precorrin-2 C20-methyltransferase activity"/>
    <property type="evidence" value="ECO:0007669"/>
    <property type="project" value="InterPro"/>
</dbReference>
<dbReference type="Gene3D" id="3.30.950.10">
    <property type="entry name" value="Methyltransferase, Cobalt-precorrin-4 Transmethylase, Domain 2"/>
    <property type="match status" value="1"/>
</dbReference>
<dbReference type="InterPro" id="IPR035996">
    <property type="entry name" value="4pyrrol_Methylase_sf"/>
</dbReference>
<dbReference type="GO" id="GO:0009236">
    <property type="term" value="P:cobalamin biosynthetic process"/>
    <property type="evidence" value="ECO:0007669"/>
    <property type="project" value="UniProtKB-UniRule"/>
</dbReference>
<evidence type="ECO:0000259" key="8">
    <source>
        <dbReference type="Pfam" id="PF00590"/>
    </source>
</evidence>
<evidence type="ECO:0000256" key="2">
    <source>
        <dbReference type="ARBA" id="ARBA00005879"/>
    </source>
</evidence>
<organism evidence="9 10">
    <name type="scientific">Halanaerobium salsuginis</name>
    <dbReference type="NCBI Taxonomy" id="29563"/>
    <lineage>
        <taxon>Bacteria</taxon>
        <taxon>Bacillati</taxon>
        <taxon>Bacillota</taxon>
        <taxon>Clostridia</taxon>
        <taxon>Halanaerobiales</taxon>
        <taxon>Halanaerobiaceae</taxon>
        <taxon>Halanaerobium</taxon>
    </lineage>
</organism>
<dbReference type="InterPro" id="IPR014776">
    <property type="entry name" value="4pyrrole_Mease_sub2"/>
</dbReference>
<dbReference type="SUPFAM" id="SSF53790">
    <property type="entry name" value="Tetrapyrrole methylase"/>
    <property type="match status" value="1"/>
</dbReference>
<dbReference type="PIRSF" id="PIRSF036427">
    <property type="entry name" value="Precrrn-2_mtase"/>
    <property type="match status" value="1"/>
</dbReference>
<name>A0A1I4K4T8_9FIRM</name>
<dbReference type="EMBL" id="FOTI01000028">
    <property type="protein sequence ID" value="SFL73812.1"/>
    <property type="molecule type" value="Genomic_DNA"/>
</dbReference>
<comment type="pathway">
    <text evidence="1">Cofactor biosynthesis; adenosylcobalamin biosynthesis.</text>
</comment>
<evidence type="ECO:0000313" key="9">
    <source>
        <dbReference type="EMBL" id="SFL73812.1"/>
    </source>
</evidence>
<dbReference type="GO" id="GO:0032259">
    <property type="term" value="P:methylation"/>
    <property type="evidence" value="ECO:0007669"/>
    <property type="project" value="UniProtKB-KW"/>
</dbReference>
<dbReference type="InterPro" id="IPR012382">
    <property type="entry name" value="CobI/CbiL"/>
</dbReference>
<comment type="similarity">
    <text evidence="2 7">Belongs to the precorrin methyltransferase family.</text>
</comment>
<reference evidence="9 10" key="1">
    <citation type="submission" date="2016-10" db="EMBL/GenBank/DDBJ databases">
        <authorList>
            <person name="de Groot N.N."/>
        </authorList>
    </citation>
    <scope>NUCLEOTIDE SEQUENCE [LARGE SCALE GENOMIC DNA]</scope>
    <source>
        <strain evidence="9 10">ATCC 51327</strain>
    </source>
</reference>
<feature type="domain" description="Tetrapyrrole methylase" evidence="8">
    <location>
        <begin position="4"/>
        <end position="218"/>
    </location>
</feature>
<keyword evidence="6" id="KW-0949">S-adenosyl-L-methionine</keyword>
<protein>
    <submittedName>
        <fullName evidence="9">Precorrin-2/cobalt-factor-2 C20-methyltransferase</fullName>
    </submittedName>
</protein>
<dbReference type="STRING" id="29563.SAMN02983006_01905"/>
<dbReference type="PANTHER" id="PTHR43467">
    <property type="entry name" value="COBALT-PRECORRIN-2 C(20)-METHYLTRANSFERASE"/>
    <property type="match status" value="1"/>
</dbReference>
<dbReference type="Proteomes" id="UP000199006">
    <property type="component" value="Unassembled WGS sequence"/>
</dbReference>
<keyword evidence="4 9" id="KW-0489">Methyltransferase</keyword>
<dbReference type="CDD" id="cd11645">
    <property type="entry name" value="Precorrin_2_C20_MT"/>
    <property type="match status" value="1"/>
</dbReference>
<dbReference type="UniPathway" id="UPA00148"/>
<dbReference type="PANTHER" id="PTHR43467:SF2">
    <property type="entry name" value="COBALT-PRECORRIN-2 C(20)-METHYLTRANSFERASE"/>
    <property type="match status" value="1"/>
</dbReference>
<dbReference type="InterPro" id="IPR014777">
    <property type="entry name" value="4pyrrole_Mease_sub1"/>
</dbReference>
<keyword evidence="3" id="KW-0169">Cobalamin biosynthesis</keyword>
<proteinExistence type="inferred from homology"/>
<evidence type="ECO:0000256" key="1">
    <source>
        <dbReference type="ARBA" id="ARBA00004953"/>
    </source>
</evidence>
<dbReference type="Gene3D" id="3.40.1010.10">
    <property type="entry name" value="Cobalt-precorrin-4 Transmethylase, Domain 1"/>
    <property type="match status" value="1"/>
</dbReference>
<evidence type="ECO:0000256" key="4">
    <source>
        <dbReference type="ARBA" id="ARBA00022603"/>
    </source>
</evidence>
<dbReference type="AlphaFoldDB" id="A0A1I4K4T8"/>
<dbReference type="InterPro" id="IPR006364">
    <property type="entry name" value="CobI/CbiL/CobIJ_dom"/>
</dbReference>